<dbReference type="GO" id="GO:0008009">
    <property type="term" value="F:chemokine activity"/>
    <property type="evidence" value="ECO:0007669"/>
    <property type="project" value="InterPro"/>
</dbReference>
<evidence type="ECO:0000256" key="1">
    <source>
        <dbReference type="ARBA" id="ARBA00004613"/>
    </source>
</evidence>
<reference evidence="9" key="1">
    <citation type="submission" date="2025-08" db="UniProtKB">
        <authorList>
            <consortium name="RefSeq"/>
        </authorList>
    </citation>
    <scope>IDENTIFICATION</scope>
    <source>
        <tissue evidence="9">Muscle</tissue>
    </source>
</reference>
<dbReference type="AlphaFoldDB" id="A0A9R0ARM2"/>
<evidence type="ECO:0000256" key="2">
    <source>
        <dbReference type="ARBA" id="ARBA00010868"/>
    </source>
</evidence>
<evidence type="ECO:0000256" key="4">
    <source>
        <dbReference type="ARBA" id="ARBA00022525"/>
    </source>
</evidence>
<evidence type="ECO:0000313" key="9">
    <source>
        <dbReference type="RefSeq" id="XP_042608709.1"/>
    </source>
</evidence>
<protein>
    <submittedName>
        <fullName evidence="9">Uncharacterized protein LOC109111488</fullName>
    </submittedName>
</protein>
<feature type="domain" description="Chemokine interleukin-8-like" evidence="8">
    <location>
        <begin position="160"/>
        <end position="218"/>
    </location>
</feature>
<accession>A0A9R0ARM2</accession>
<evidence type="ECO:0000259" key="8">
    <source>
        <dbReference type="SMART" id="SM00199"/>
    </source>
</evidence>
<feature type="domain" description="Chemokine interleukin-8-like" evidence="8">
    <location>
        <begin position="30"/>
        <end position="90"/>
    </location>
</feature>
<gene>
    <name evidence="9" type="primary">LOC109111488</name>
</gene>
<dbReference type="GeneID" id="109111488"/>
<dbReference type="Proteomes" id="UP001155660">
    <property type="component" value="Chromosome B25"/>
</dbReference>
<evidence type="ECO:0000256" key="7">
    <source>
        <dbReference type="SAM" id="SignalP"/>
    </source>
</evidence>
<dbReference type="GO" id="GO:0005615">
    <property type="term" value="C:extracellular space"/>
    <property type="evidence" value="ECO:0007669"/>
    <property type="project" value="UniProtKB-KW"/>
</dbReference>
<keyword evidence="5 7" id="KW-0732">Signal</keyword>
<feature type="region of interest" description="Disordered" evidence="6">
    <location>
        <begin position="229"/>
        <end position="272"/>
    </location>
</feature>
<dbReference type="FunFam" id="2.40.50.40:FF:000002">
    <property type="entry name" value="C-C motif chemokine"/>
    <property type="match status" value="1"/>
</dbReference>
<proteinExistence type="inferred from homology"/>
<dbReference type="PANTHER" id="PTHR12015:SF183">
    <property type="entry name" value="C-C MOTIF CHEMOKINE 3"/>
    <property type="match status" value="1"/>
</dbReference>
<dbReference type="GO" id="GO:0006955">
    <property type="term" value="P:immune response"/>
    <property type="evidence" value="ECO:0007669"/>
    <property type="project" value="InterPro"/>
</dbReference>
<keyword evidence="3" id="KW-0202">Cytokine</keyword>
<comment type="similarity">
    <text evidence="2">Belongs to the intercrine beta (chemokine CC) family.</text>
</comment>
<dbReference type="RefSeq" id="XP_042608709.1">
    <property type="nucleotide sequence ID" value="XM_042752775.1"/>
</dbReference>
<comment type="subcellular location">
    <subcellularLocation>
        <location evidence="1">Secreted</location>
    </subcellularLocation>
</comment>
<keyword evidence="4" id="KW-0964">Secreted</keyword>
<feature type="signal peptide" evidence="7">
    <location>
        <begin position="1"/>
        <end position="21"/>
    </location>
</feature>
<organism evidence="9">
    <name type="scientific">Cyprinus carpio</name>
    <name type="common">Common carp</name>
    <dbReference type="NCBI Taxonomy" id="7962"/>
    <lineage>
        <taxon>Eukaryota</taxon>
        <taxon>Metazoa</taxon>
        <taxon>Chordata</taxon>
        <taxon>Craniata</taxon>
        <taxon>Vertebrata</taxon>
        <taxon>Euteleostomi</taxon>
        <taxon>Actinopterygii</taxon>
        <taxon>Neopterygii</taxon>
        <taxon>Teleostei</taxon>
        <taxon>Ostariophysi</taxon>
        <taxon>Cypriniformes</taxon>
        <taxon>Cyprinidae</taxon>
        <taxon>Cyprininae</taxon>
        <taxon>Cyprinus</taxon>
    </lineage>
</organism>
<evidence type="ECO:0000256" key="5">
    <source>
        <dbReference type="ARBA" id="ARBA00022729"/>
    </source>
</evidence>
<dbReference type="InterPro" id="IPR039809">
    <property type="entry name" value="Chemokine_b/g/d"/>
</dbReference>
<dbReference type="PANTHER" id="PTHR12015">
    <property type="entry name" value="SMALL INDUCIBLE CYTOKINE A"/>
    <property type="match status" value="1"/>
</dbReference>
<evidence type="ECO:0000256" key="3">
    <source>
        <dbReference type="ARBA" id="ARBA00022514"/>
    </source>
</evidence>
<dbReference type="OrthoDB" id="8934837at2759"/>
<dbReference type="KEGG" id="ccar:109111488"/>
<dbReference type="SMART" id="SM00199">
    <property type="entry name" value="SCY"/>
    <property type="match status" value="2"/>
</dbReference>
<dbReference type="CDD" id="cd00272">
    <property type="entry name" value="Chemokine_CC"/>
    <property type="match status" value="1"/>
</dbReference>
<dbReference type="Pfam" id="PF00048">
    <property type="entry name" value="IL8"/>
    <property type="match status" value="2"/>
</dbReference>
<dbReference type="InterPro" id="IPR001811">
    <property type="entry name" value="Chemokine_IL8-like_dom"/>
</dbReference>
<name>A0A9R0ARM2_CYPCA</name>
<feature type="chain" id="PRO_5040224855" evidence="7">
    <location>
        <begin position="22"/>
        <end position="272"/>
    </location>
</feature>
<evidence type="ECO:0000256" key="6">
    <source>
        <dbReference type="SAM" id="MobiDB-lite"/>
    </source>
</evidence>
<sequence length="272" mass="29994">MRSLMCLLFLVIFCSVQMTSSTPISLEAVQSKCCGEFSNVKVPLKLVTSYYRTSSSCFKIDLKLIVVFKTIKGREFCVDPETPWRVLRRYSGHNSSEIFKVCRTSTDSFCHCDVFAVPGDLLLCADDFKQMRSLMCLLFLVIFCCMQVTSSALHSIDAAQSKCCGEFSNVKIPVKMVTSYSWTSSSCPRRAIVFKTKAGKEFCIDPETTWVSGHVAKVDKRTKTATETNFTTTTATESNARSTTNATKTTATESTSAASTTATTAKTQSLPV</sequence>